<keyword evidence="3 5" id="KW-0732">Signal</keyword>
<evidence type="ECO:0000313" key="8">
    <source>
        <dbReference type="Proteomes" id="UP001286589"/>
    </source>
</evidence>
<dbReference type="Gene3D" id="2.60.40.1090">
    <property type="entry name" value="Fimbrial-type adhesion domain"/>
    <property type="match status" value="1"/>
</dbReference>
<dbReference type="GO" id="GO:0009289">
    <property type="term" value="C:pilus"/>
    <property type="evidence" value="ECO:0007669"/>
    <property type="project" value="UniProtKB-SubCell"/>
</dbReference>
<feature type="signal peptide" evidence="5">
    <location>
        <begin position="1"/>
        <end position="24"/>
    </location>
</feature>
<comment type="caution">
    <text evidence="7">The sequence shown here is derived from an EMBL/GenBank/DDBJ whole genome shotgun (WGS) entry which is preliminary data.</text>
</comment>
<dbReference type="Proteomes" id="UP001286589">
    <property type="component" value="Unassembled WGS sequence"/>
</dbReference>
<comment type="subcellular location">
    <subcellularLocation>
        <location evidence="1">Fimbrium</location>
    </subcellularLocation>
</comment>
<gene>
    <name evidence="7" type="ORF">R0H02_24980</name>
</gene>
<keyword evidence="4" id="KW-0281">Fimbrium</keyword>
<feature type="chain" id="PRO_5044329359" evidence="5">
    <location>
        <begin position="25"/>
        <end position="337"/>
    </location>
</feature>
<accession>A0AB35RVU2</accession>
<organism evidence="7 8">
    <name type="scientific">Phytobacter ursingii</name>
    <dbReference type="NCBI Taxonomy" id="1972431"/>
    <lineage>
        <taxon>Bacteria</taxon>
        <taxon>Pseudomonadati</taxon>
        <taxon>Pseudomonadota</taxon>
        <taxon>Gammaproteobacteria</taxon>
        <taxon>Enterobacterales</taxon>
        <taxon>Enterobacteriaceae</taxon>
        <taxon>Phytobacter</taxon>
    </lineage>
</organism>
<evidence type="ECO:0000259" key="6">
    <source>
        <dbReference type="Pfam" id="PF00419"/>
    </source>
</evidence>
<proteinExistence type="inferred from homology"/>
<evidence type="ECO:0000256" key="3">
    <source>
        <dbReference type="ARBA" id="ARBA00022729"/>
    </source>
</evidence>
<dbReference type="InterPro" id="IPR036937">
    <property type="entry name" value="Adhesion_dom_fimbrial_sf"/>
</dbReference>
<evidence type="ECO:0000256" key="1">
    <source>
        <dbReference type="ARBA" id="ARBA00004561"/>
    </source>
</evidence>
<keyword evidence="8" id="KW-1185">Reference proteome</keyword>
<dbReference type="Gene3D" id="2.60.40.3310">
    <property type="match status" value="1"/>
</dbReference>
<name>A0AB35RVU2_9ENTR</name>
<dbReference type="EMBL" id="JAWJAC010000026">
    <property type="protein sequence ID" value="MDV2865701.1"/>
    <property type="molecule type" value="Genomic_DNA"/>
</dbReference>
<evidence type="ECO:0000313" key="7">
    <source>
        <dbReference type="EMBL" id="MDV2865701.1"/>
    </source>
</evidence>
<dbReference type="Pfam" id="PF00419">
    <property type="entry name" value="Fimbrial"/>
    <property type="match status" value="1"/>
</dbReference>
<dbReference type="AlphaFoldDB" id="A0AB35RVU2"/>
<reference evidence="7 8" key="1">
    <citation type="submission" date="2023-10" db="EMBL/GenBank/DDBJ databases">
        <title>Phytobacter spp. The emergence of a new genus of hospital-origin enterobacteria encoding carbapenemases in Argentina.</title>
        <authorList>
            <person name="Vay C."/>
            <person name="Almuzara M."/>
            <person name="Traglia G.M."/>
            <person name="Campos J."/>
        </authorList>
    </citation>
    <scope>NUCLEOTIDE SEQUENCE [LARGE SCALE GENOMIC DNA]</scope>
    <source>
        <strain evidence="7 8">CVMA36</strain>
    </source>
</reference>
<evidence type="ECO:0000256" key="4">
    <source>
        <dbReference type="ARBA" id="ARBA00023263"/>
    </source>
</evidence>
<sequence length="337" mass="36005">MKLYRVLLHLMTLLISITSTEVMASCTPYVYSYTTASFATKTYTVAKNQMPNTPIGEPIILTASTSTIGTYTCTGSTWYFYQSLSGLPASDYPGIYKTSVPGIGMKLTAYSPYDSRVINAVVGITPNRWFTPYYCPGCHNFSSTSGSYLLQFYVIDSVQTGDVVLNGAYINGWVNDSDSRGQYSGSFSISGTVKFRAGSCTTPNITVNLNKHAASDFASVGATSAPVPFNFEINDCDPGLNSVSYTFQPASGVTLQGSGNNQYLTLDSNSTASGVGVQVLYEDGITAVPFNTKTAFSGYNTSTGGSYTIPMKARYVRTGTISAGTANSAAEFVMAYE</sequence>
<dbReference type="SUPFAM" id="SSF49401">
    <property type="entry name" value="Bacterial adhesins"/>
    <property type="match status" value="1"/>
</dbReference>
<dbReference type="RefSeq" id="WP_142518977.1">
    <property type="nucleotide sequence ID" value="NZ_JAWJAC010000026.1"/>
</dbReference>
<dbReference type="InterPro" id="IPR000259">
    <property type="entry name" value="Adhesion_dom_fimbrial"/>
</dbReference>
<dbReference type="InterPro" id="IPR050263">
    <property type="entry name" value="Bact_Fimbrial_Adh_Pro"/>
</dbReference>
<dbReference type="InterPro" id="IPR008966">
    <property type="entry name" value="Adhesion_dom_sf"/>
</dbReference>
<evidence type="ECO:0000256" key="5">
    <source>
        <dbReference type="SAM" id="SignalP"/>
    </source>
</evidence>
<dbReference type="GO" id="GO:0043709">
    <property type="term" value="P:cell adhesion involved in single-species biofilm formation"/>
    <property type="evidence" value="ECO:0007669"/>
    <property type="project" value="TreeGrafter"/>
</dbReference>
<evidence type="ECO:0000256" key="2">
    <source>
        <dbReference type="ARBA" id="ARBA00006671"/>
    </source>
</evidence>
<feature type="domain" description="Fimbrial-type adhesion" evidence="6">
    <location>
        <begin position="189"/>
        <end position="336"/>
    </location>
</feature>
<dbReference type="PANTHER" id="PTHR33420:SF3">
    <property type="entry name" value="FIMBRIAL SUBUNIT ELFA"/>
    <property type="match status" value="1"/>
</dbReference>
<dbReference type="PANTHER" id="PTHR33420">
    <property type="entry name" value="FIMBRIAL SUBUNIT ELFA-RELATED"/>
    <property type="match status" value="1"/>
</dbReference>
<protein>
    <submittedName>
        <fullName evidence="7">Fimbrial protein</fullName>
    </submittedName>
</protein>
<comment type="similarity">
    <text evidence="2">Belongs to the fimbrial protein family.</text>
</comment>